<reference evidence="2" key="1">
    <citation type="journal article" date="2022" name="bioRxiv">
        <title>Sequencing and chromosome-scale assembly of the giantPleurodeles waltlgenome.</title>
        <authorList>
            <person name="Brown T."/>
            <person name="Elewa A."/>
            <person name="Iarovenko S."/>
            <person name="Subramanian E."/>
            <person name="Araus A.J."/>
            <person name="Petzold A."/>
            <person name="Susuki M."/>
            <person name="Suzuki K.-i.T."/>
            <person name="Hayashi T."/>
            <person name="Toyoda A."/>
            <person name="Oliveira C."/>
            <person name="Osipova E."/>
            <person name="Leigh N.D."/>
            <person name="Simon A."/>
            <person name="Yun M.H."/>
        </authorList>
    </citation>
    <scope>NUCLEOTIDE SEQUENCE</scope>
    <source>
        <strain evidence="2">20211129_DDA</strain>
        <tissue evidence="2">Liver</tissue>
    </source>
</reference>
<organism evidence="2 3">
    <name type="scientific">Pleurodeles waltl</name>
    <name type="common">Iberian ribbed newt</name>
    <dbReference type="NCBI Taxonomy" id="8319"/>
    <lineage>
        <taxon>Eukaryota</taxon>
        <taxon>Metazoa</taxon>
        <taxon>Chordata</taxon>
        <taxon>Craniata</taxon>
        <taxon>Vertebrata</taxon>
        <taxon>Euteleostomi</taxon>
        <taxon>Amphibia</taxon>
        <taxon>Batrachia</taxon>
        <taxon>Caudata</taxon>
        <taxon>Salamandroidea</taxon>
        <taxon>Salamandridae</taxon>
        <taxon>Pleurodelinae</taxon>
        <taxon>Pleurodeles</taxon>
    </lineage>
</organism>
<sequence>MASRHHITVQKTGGGSPPTPPEYTDWEEKDLAIMYPEGLTGLTGRMDSGTTTHATLLERTRSSCAPHGDRGTTQDTCEGSMDSEEYTGLSHSPGQSPSSSPTQDTTDTPTTQPPTSALANGPHTSVSRPQTGGRQGQRPQLPPTNRQDDNGPSTSGTARRVQGTQAQGAMPSGRASVAQGGGHRMDASAQDVISDVLGAYRHTQDRMGQIVATLEQNQRLQIAHHQEAMEQ</sequence>
<feature type="compositionally biased region" description="Low complexity" evidence="1">
    <location>
        <begin position="92"/>
        <end position="116"/>
    </location>
</feature>
<name>A0AAV7UUZ2_PLEWA</name>
<feature type="compositionally biased region" description="Low complexity" evidence="1">
    <location>
        <begin position="128"/>
        <end position="139"/>
    </location>
</feature>
<gene>
    <name evidence="2" type="ORF">NDU88_002226</name>
</gene>
<evidence type="ECO:0000256" key="1">
    <source>
        <dbReference type="SAM" id="MobiDB-lite"/>
    </source>
</evidence>
<proteinExistence type="predicted"/>
<protein>
    <submittedName>
        <fullName evidence="2">Uncharacterized protein</fullName>
    </submittedName>
</protein>
<feature type="region of interest" description="Disordered" evidence="1">
    <location>
        <begin position="58"/>
        <end position="186"/>
    </location>
</feature>
<dbReference type="EMBL" id="JANPWB010000004">
    <property type="protein sequence ID" value="KAJ1192920.1"/>
    <property type="molecule type" value="Genomic_DNA"/>
</dbReference>
<comment type="caution">
    <text evidence="2">The sequence shown here is derived from an EMBL/GenBank/DDBJ whole genome shotgun (WGS) entry which is preliminary data.</text>
</comment>
<evidence type="ECO:0000313" key="2">
    <source>
        <dbReference type="EMBL" id="KAJ1192920.1"/>
    </source>
</evidence>
<keyword evidence="3" id="KW-1185">Reference proteome</keyword>
<dbReference type="AlphaFoldDB" id="A0AAV7UUZ2"/>
<accession>A0AAV7UUZ2</accession>
<dbReference type="Proteomes" id="UP001066276">
    <property type="component" value="Chromosome 2_2"/>
</dbReference>
<evidence type="ECO:0000313" key="3">
    <source>
        <dbReference type="Proteomes" id="UP001066276"/>
    </source>
</evidence>
<feature type="region of interest" description="Disordered" evidence="1">
    <location>
        <begin position="1"/>
        <end position="28"/>
    </location>
</feature>
<feature type="compositionally biased region" description="Basic and acidic residues" evidence="1">
    <location>
        <begin position="58"/>
        <end position="72"/>
    </location>
</feature>
<feature type="compositionally biased region" description="Polar residues" evidence="1">
    <location>
        <begin position="150"/>
        <end position="167"/>
    </location>
</feature>